<keyword evidence="8" id="KW-1185">Reference proteome</keyword>
<dbReference type="InterPro" id="IPR036975">
    <property type="entry name" value="Importin-a_IBB_sf"/>
</dbReference>
<dbReference type="Pfam" id="PF00514">
    <property type="entry name" value="Arm"/>
    <property type="match status" value="2"/>
</dbReference>
<comment type="similarity">
    <text evidence="1">Belongs to the importin alpha family.</text>
</comment>
<name>A0A8C6GLR3_MUSSI</name>
<evidence type="ECO:0000256" key="1">
    <source>
        <dbReference type="ARBA" id="ARBA00010394"/>
    </source>
</evidence>
<accession>A0A8C6GLR3</accession>
<keyword evidence="2 5" id="KW-0813">Transport</keyword>
<dbReference type="InterPro" id="IPR002652">
    <property type="entry name" value="Importin-a_IBB"/>
</dbReference>
<evidence type="ECO:0000256" key="3">
    <source>
        <dbReference type="ARBA" id="ARBA00022927"/>
    </source>
</evidence>
<dbReference type="Pfam" id="PF01749">
    <property type="entry name" value="IBB"/>
    <property type="match status" value="1"/>
</dbReference>
<dbReference type="PROSITE" id="PS51214">
    <property type="entry name" value="IBB"/>
    <property type="match status" value="1"/>
</dbReference>
<dbReference type="Proteomes" id="UP000694415">
    <property type="component" value="Unplaced"/>
</dbReference>
<dbReference type="Ensembl" id="ENSMSIT00000010133.1">
    <property type="protein sequence ID" value="ENSMSIP00000007971.1"/>
    <property type="gene ID" value="ENSMSIG00000007093.1"/>
</dbReference>
<feature type="domain" description="IBB" evidence="6">
    <location>
        <begin position="1"/>
        <end position="50"/>
    </location>
</feature>
<dbReference type="GO" id="GO:0061608">
    <property type="term" value="F:nuclear import signal receptor activity"/>
    <property type="evidence" value="ECO:0007669"/>
    <property type="project" value="InterPro"/>
</dbReference>
<evidence type="ECO:0000256" key="2">
    <source>
        <dbReference type="ARBA" id="ARBA00022448"/>
    </source>
</evidence>
<dbReference type="Gene3D" id="1.20.5.690">
    <property type="entry name" value="Importin-alpha, importin-beta-binding domain"/>
    <property type="match status" value="1"/>
</dbReference>
<dbReference type="InterPro" id="IPR011989">
    <property type="entry name" value="ARM-like"/>
</dbReference>
<dbReference type="InterPro" id="IPR000225">
    <property type="entry name" value="Armadillo"/>
</dbReference>
<dbReference type="InterPro" id="IPR016024">
    <property type="entry name" value="ARM-type_fold"/>
</dbReference>
<keyword evidence="3" id="KW-0653">Protein transport</keyword>
<dbReference type="SUPFAM" id="SSF48371">
    <property type="entry name" value="ARM repeat"/>
    <property type="match status" value="1"/>
</dbReference>
<dbReference type="GeneTree" id="ENSGT01050000244891"/>
<evidence type="ECO:0000259" key="6">
    <source>
        <dbReference type="PROSITE" id="PS51214"/>
    </source>
</evidence>
<evidence type="ECO:0000256" key="5">
    <source>
        <dbReference type="PROSITE-ProRule" id="PRU00561"/>
    </source>
</evidence>
<protein>
    <recommendedName>
        <fullName evidence="6">IBB domain-containing protein</fullName>
    </recommendedName>
</protein>
<dbReference type="Gene3D" id="1.25.10.10">
    <property type="entry name" value="Leucine-rich Repeat Variant"/>
    <property type="match status" value="1"/>
</dbReference>
<evidence type="ECO:0000313" key="8">
    <source>
        <dbReference type="Proteomes" id="UP000694415"/>
    </source>
</evidence>
<feature type="repeat" description="ARM" evidence="4">
    <location>
        <begin position="152"/>
        <end position="180"/>
    </location>
</feature>
<dbReference type="PROSITE" id="PS50176">
    <property type="entry name" value="ARM_REPEAT"/>
    <property type="match status" value="2"/>
</dbReference>
<organism evidence="7 8">
    <name type="scientific">Mus spicilegus</name>
    <name type="common">Mound-building mouse</name>
    <dbReference type="NCBI Taxonomy" id="10103"/>
    <lineage>
        <taxon>Eukaryota</taxon>
        <taxon>Metazoa</taxon>
        <taxon>Chordata</taxon>
        <taxon>Craniata</taxon>
        <taxon>Vertebrata</taxon>
        <taxon>Euteleostomi</taxon>
        <taxon>Mammalia</taxon>
        <taxon>Eutheria</taxon>
        <taxon>Euarchontoglires</taxon>
        <taxon>Glires</taxon>
        <taxon>Rodentia</taxon>
        <taxon>Myomorpha</taxon>
        <taxon>Muroidea</taxon>
        <taxon>Muridae</taxon>
        <taxon>Murinae</taxon>
        <taxon>Mus</taxon>
        <taxon>Mus</taxon>
    </lineage>
</organism>
<proteinExistence type="inferred from homology"/>
<reference evidence="7" key="1">
    <citation type="submission" date="2025-08" db="UniProtKB">
        <authorList>
            <consortium name="Ensembl"/>
        </authorList>
    </citation>
    <scope>IDENTIFICATION</scope>
</reference>
<evidence type="ECO:0000256" key="4">
    <source>
        <dbReference type="PROSITE-ProRule" id="PRU00259"/>
    </source>
</evidence>
<reference evidence="7" key="2">
    <citation type="submission" date="2025-09" db="UniProtKB">
        <authorList>
            <consortium name="Ensembl"/>
        </authorList>
    </citation>
    <scope>IDENTIFICATION</scope>
</reference>
<sequence>MSQPGSRNSYNIQSLLPSEPLLEVNVELRKAKKDEQMLKRRNVSSFPDDDTSLLQENQNNQGTVNWSVEDIAKGINSNNLESQLQATQAARKLLSREKQPPIDNIIRAGLIPKFLSFLGKTDCSPIQFESAWALTNIASGTSEQTKAVVDGGAIPAFISLLASPYAHISEQAVWALGNIAGDGSAF</sequence>
<feature type="repeat" description="ARM" evidence="4">
    <location>
        <begin position="109"/>
        <end position="152"/>
    </location>
</feature>
<dbReference type="AlphaFoldDB" id="A0A8C6GLR3"/>
<dbReference type="PANTHER" id="PTHR23316">
    <property type="entry name" value="IMPORTIN ALPHA"/>
    <property type="match status" value="1"/>
</dbReference>
<dbReference type="SMART" id="SM00185">
    <property type="entry name" value="ARM"/>
    <property type="match status" value="2"/>
</dbReference>
<evidence type="ECO:0000313" key="7">
    <source>
        <dbReference type="Ensembl" id="ENSMSIP00000007971.1"/>
    </source>
</evidence>
<dbReference type="GO" id="GO:0006606">
    <property type="term" value="P:protein import into nucleus"/>
    <property type="evidence" value="ECO:0007669"/>
    <property type="project" value="InterPro"/>
</dbReference>